<dbReference type="GO" id="GO:0032259">
    <property type="term" value="P:methylation"/>
    <property type="evidence" value="ECO:0007669"/>
    <property type="project" value="UniProtKB-KW"/>
</dbReference>
<evidence type="ECO:0000256" key="4">
    <source>
        <dbReference type="ARBA" id="ARBA00022679"/>
    </source>
</evidence>
<evidence type="ECO:0000313" key="11">
    <source>
        <dbReference type="EMBL" id="MEN7551454.1"/>
    </source>
</evidence>
<keyword evidence="8 11" id="KW-0560">Oxidoreductase</keyword>
<evidence type="ECO:0000313" key="12">
    <source>
        <dbReference type="Proteomes" id="UP001403385"/>
    </source>
</evidence>
<dbReference type="SUPFAM" id="SSF54373">
    <property type="entry name" value="FAD-linked reductases, C-terminal domain"/>
    <property type="match status" value="1"/>
</dbReference>
<keyword evidence="1" id="KW-0963">Cytoplasm</keyword>
<evidence type="ECO:0000256" key="9">
    <source>
        <dbReference type="ARBA" id="ARBA00023268"/>
    </source>
</evidence>
<dbReference type="Pfam" id="PF01266">
    <property type="entry name" value="DAO"/>
    <property type="match status" value="1"/>
</dbReference>
<dbReference type="SUPFAM" id="SSF51971">
    <property type="entry name" value="Nucleotide-binding domain"/>
    <property type="match status" value="1"/>
</dbReference>
<organism evidence="11 12">
    <name type="scientific">Rapidithrix thailandica</name>
    <dbReference type="NCBI Taxonomy" id="413964"/>
    <lineage>
        <taxon>Bacteria</taxon>
        <taxon>Pseudomonadati</taxon>
        <taxon>Bacteroidota</taxon>
        <taxon>Cytophagia</taxon>
        <taxon>Cytophagales</taxon>
        <taxon>Flammeovirgaceae</taxon>
        <taxon>Rapidithrix</taxon>
    </lineage>
</organism>
<protein>
    <submittedName>
        <fullName evidence="11">FAD-binding oxidoreductase</fullName>
        <ecNumber evidence="11">1.-.-.-</ecNumber>
    </submittedName>
</protein>
<keyword evidence="6" id="KW-0819">tRNA processing</keyword>
<gene>
    <name evidence="11" type="ORF">AAG747_26290</name>
</gene>
<dbReference type="EMBL" id="JBDKWZ010000022">
    <property type="protein sequence ID" value="MEN7551454.1"/>
    <property type="molecule type" value="Genomic_DNA"/>
</dbReference>
<dbReference type="PANTHER" id="PTHR13847">
    <property type="entry name" value="SARCOSINE DEHYDROGENASE-RELATED"/>
    <property type="match status" value="1"/>
</dbReference>
<keyword evidence="12" id="KW-1185">Reference proteome</keyword>
<keyword evidence="2" id="KW-0489">Methyltransferase</keyword>
<evidence type="ECO:0000256" key="2">
    <source>
        <dbReference type="ARBA" id="ARBA00022603"/>
    </source>
</evidence>
<keyword evidence="9" id="KW-0511">Multifunctional enzyme</keyword>
<comment type="caution">
    <text evidence="11">The sequence shown here is derived from an EMBL/GenBank/DDBJ whole genome shotgun (WGS) entry which is preliminary data.</text>
</comment>
<reference evidence="11 12" key="1">
    <citation type="submission" date="2024-04" db="EMBL/GenBank/DDBJ databases">
        <title>Novel genus in family Flammeovirgaceae.</title>
        <authorList>
            <person name="Nguyen T.H."/>
            <person name="Vuong T.Q."/>
            <person name="Le H."/>
            <person name="Kim S.-G."/>
        </authorList>
    </citation>
    <scope>NUCLEOTIDE SEQUENCE [LARGE SCALE GENOMIC DNA]</scope>
    <source>
        <strain evidence="11 12">JCM 23209</strain>
    </source>
</reference>
<dbReference type="GO" id="GO:0008168">
    <property type="term" value="F:methyltransferase activity"/>
    <property type="evidence" value="ECO:0007669"/>
    <property type="project" value="UniProtKB-KW"/>
</dbReference>
<dbReference type="InterPro" id="IPR036188">
    <property type="entry name" value="FAD/NAD-bd_sf"/>
</dbReference>
<evidence type="ECO:0000256" key="1">
    <source>
        <dbReference type="ARBA" id="ARBA00022490"/>
    </source>
</evidence>
<accession>A0AAW9SEU6</accession>
<evidence type="ECO:0000256" key="7">
    <source>
        <dbReference type="ARBA" id="ARBA00022827"/>
    </source>
</evidence>
<evidence type="ECO:0000256" key="5">
    <source>
        <dbReference type="ARBA" id="ARBA00022691"/>
    </source>
</evidence>
<keyword evidence="7" id="KW-0274">FAD</keyword>
<dbReference type="InterPro" id="IPR006076">
    <property type="entry name" value="FAD-dep_OxRdtase"/>
</dbReference>
<dbReference type="GO" id="GO:0016491">
    <property type="term" value="F:oxidoreductase activity"/>
    <property type="evidence" value="ECO:0007669"/>
    <property type="project" value="UniProtKB-KW"/>
</dbReference>
<feature type="domain" description="FAD dependent oxidoreductase" evidence="10">
    <location>
        <begin position="4"/>
        <end position="330"/>
    </location>
</feature>
<dbReference type="Proteomes" id="UP001403385">
    <property type="component" value="Unassembled WGS sequence"/>
</dbReference>
<dbReference type="RefSeq" id="WP_346824235.1">
    <property type="nucleotide sequence ID" value="NZ_JBDKWZ010000022.1"/>
</dbReference>
<dbReference type="GO" id="GO:0008033">
    <property type="term" value="P:tRNA processing"/>
    <property type="evidence" value="ECO:0007669"/>
    <property type="project" value="UniProtKB-KW"/>
</dbReference>
<sequence length="358" mass="41557">MLYDYIIVGQGIAGTTLAFTLLEQQKEVLVVDNRQEEASSMVAAGIFNPITGRRMVKTWLADQLFPYLEQFYQRLEKTLNTPIFHPTPMYFPFDSQEKQNDWLAASSDPKFDPYIKQFHANGLYDGAVKDPFGGMEVTQSGYVHTAHMLSSFAQWLDRQSRFVDAQLNPEELVIEKDYVQWKNYRAKKLIFCDGNESAENPLFHWLEYRCVKGELFWLRFPKHSFQHIINRNCFVLPYQKEIYKVGATYEFHDLNKEATEKGKMQLIEKLEALINAPYEIEKQVAGIRPATYDRRPFIGSHPKHPNLGILNGLGTKGVSLAPYFAWQLAEHMERQTPFHPEVNLLRGLKRKGLRVEDL</sequence>
<dbReference type="EC" id="1.-.-.-" evidence="11"/>
<dbReference type="Gene3D" id="3.30.9.10">
    <property type="entry name" value="D-Amino Acid Oxidase, subunit A, domain 2"/>
    <property type="match status" value="1"/>
</dbReference>
<evidence type="ECO:0000256" key="6">
    <source>
        <dbReference type="ARBA" id="ARBA00022694"/>
    </source>
</evidence>
<evidence type="ECO:0000259" key="10">
    <source>
        <dbReference type="Pfam" id="PF01266"/>
    </source>
</evidence>
<evidence type="ECO:0000256" key="3">
    <source>
        <dbReference type="ARBA" id="ARBA00022630"/>
    </source>
</evidence>
<name>A0AAW9SEU6_9BACT</name>
<keyword evidence="3" id="KW-0285">Flavoprotein</keyword>
<dbReference type="PANTHER" id="PTHR13847:SF283">
    <property type="entry name" value="TRNA 5-METHYLAMINOMETHYL-2-THIOURIDINE BIOSYNTHESIS BIFUNCTIONAL PROTEIN MNMC"/>
    <property type="match status" value="1"/>
</dbReference>
<dbReference type="GO" id="GO:0005737">
    <property type="term" value="C:cytoplasm"/>
    <property type="evidence" value="ECO:0007669"/>
    <property type="project" value="TreeGrafter"/>
</dbReference>
<dbReference type="Gene3D" id="3.50.50.60">
    <property type="entry name" value="FAD/NAD(P)-binding domain"/>
    <property type="match status" value="1"/>
</dbReference>
<dbReference type="AlphaFoldDB" id="A0AAW9SEU6"/>
<proteinExistence type="predicted"/>
<keyword evidence="5" id="KW-0949">S-adenosyl-L-methionine</keyword>
<evidence type="ECO:0000256" key="8">
    <source>
        <dbReference type="ARBA" id="ARBA00023002"/>
    </source>
</evidence>
<keyword evidence="4" id="KW-0808">Transferase</keyword>